<evidence type="ECO:0000256" key="5">
    <source>
        <dbReference type="ARBA" id="ARBA00022989"/>
    </source>
</evidence>
<dbReference type="Proteomes" id="UP000266915">
    <property type="component" value="Unassembled WGS sequence"/>
</dbReference>
<dbReference type="AlphaFoldDB" id="A0A3N2C4Z8"/>
<keyword evidence="3" id="KW-0812">Transmembrane</keyword>
<organism evidence="9 10">
    <name type="scientific">Plantibacter flavus</name>
    <dbReference type="NCBI Taxonomy" id="150123"/>
    <lineage>
        <taxon>Bacteria</taxon>
        <taxon>Bacillati</taxon>
        <taxon>Actinomycetota</taxon>
        <taxon>Actinomycetes</taxon>
        <taxon>Micrococcales</taxon>
        <taxon>Microbacteriaceae</taxon>
        <taxon>Plantibacter</taxon>
    </lineage>
</organism>
<sequence length="160" mass="17510">MDKLIVIGILAAVLIGPKQLPVYAEKLGVLVRTVRDLVATTKARAAEELGPEFDPTEWKRLDPRQFDPRRIIQEALVEERGPVAQPEESTTSEVQVEPTVPSVPAKPVASGGWQAALLERVGRDGADAHRAPAPIVITERVVLDERVDERVDEPASRRAS</sequence>
<comment type="subcellular location">
    <subcellularLocation>
        <location evidence="1">Membrane</location>
        <topology evidence="1">Single-pass membrane protein</topology>
    </subcellularLocation>
</comment>
<evidence type="ECO:0000256" key="3">
    <source>
        <dbReference type="ARBA" id="ARBA00022692"/>
    </source>
</evidence>
<keyword evidence="6" id="KW-0811">Translocation</keyword>
<evidence type="ECO:0000256" key="1">
    <source>
        <dbReference type="ARBA" id="ARBA00004167"/>
    </source>
</evidence>
<evidence type="ECO:0000313" key="10">
    <source>
        <dbReference type="Proteomes" id="UP000266915"/>
    </source>
</evidence>
<evidence type="ECO:0000313" key="9">
    <source>
        <dbReference type="EMBL" id="ROR82586.1"/>
    </source>
</evidence>
<proteinExistence type="predicted"/>
<dbReference type="Pfam" id="PF02416">
    <property type="entry name" value="TatA_B_E"/>
    <property type="match status" value="1"/>
</dbReference>
<dbReference type="Gene3D" id="1.20.5.3310">
    <property type="match status" value="1"/>
</dbReference>
<keyword evidence="4" id="KW-0653">Protein transport</keyword>
<evidence type="ECO:0000256" key="2">
    <source>
        <dbReference type="ARBA" id="ARBA00022448"/>
    </source>
</evidence>
<evidence type="ECO:0000256" key="8">
    <source>
        <dbReference type="SAM" id="MobiDB-lite"/>
    </source>
</evidence>
<name>A0A3N2C4Z8_9MICO</name>
<protein>
    <submittedName>
        <fullName evidence="9">Sec-independent protein translocase protein TatB</fullName>
    </submittedName>
</protein>
<keyword evidence="7" id="KW-0472">Membrane</keyword>
<dbReference type="EMBL" id="RKHL01000001">
    <property type="protein sequence ID" value="ROR82586.1"/>
    <property type="molecule type" value="Genomic_DNA"/>
</dbReference>
<keyword evidence="10" id="KW-1185">Reference proteome</keyword>
<accession>A0A3N2C4Z8</accession>
<evidence type="ECO:0000256" key="7">
    <source>
        <dbReference type="ARBA" id="ARBA00023136"/>
    </source>
</evidence>
<dbReference type="InterPro" id="IPR003369">
    <property type="entry name" value="TatA/B/E"/>
</dbReference>
<feature type="region of interest" description="Disordered" evidence="8">
    <location>
        <begin position="80"/>
        <end position="109"/>
    </location>
</feature>
<reference evidence="9 10" key="1">
    <citation type="submission" date="2018-11" db="EMBL/GenBank/DDBJ databases">
        <title>Sequencing the genomes of 1000 actinobacteria strains.</title>
        <authorList>
            <person name="Klenk H.-P."/>
        </authorList>
    </citation>
    <scope>NUCLEOTIDE SEQUENCE [LARGE SCALE GENOMIC DNA]</scope>
    <source>
        <strain evidence="9 10">DSM 14012</strain>
    </source>
</reference>
<keyword evidence="2" id="KW-0813">Transport</keyword>
<evidence type="ECO:0000256" key="4">
    <source>
        <dbReference type="ARBA" id="ARBA00022927"/>
    </source>
</evidence>
<evidence type="ECO:0000256" key="6">
    <source>
        <dbReference type="ARBA" id="ARBA00023010"/>
    </source>
</evidence>
<keyword evidence="5" id="KW-1133">Transmembrane helix</keyword>
<gene>
    <name evidence="9" type="ORF">EDD42_2677</name>
</gene>
<comment type="caution">
    <text evidence="9">The sequence shown here is derived from an EMBL/GenBank/DDBJ whole genome shotgun (WGS) entry which is preliminary data.</text>
</comment>